<protein>
    <recommendedName>
        <fullName evidence="4">RNase H type-1 domain-containing protein</fullName>
    </recommendedName>
</protein>
<keyword evidence="3" id="KW-1185">Reference proteome</keyword>
<dbReference type="EMBL" id="JAUIZM010000005">
    <property type="protein sequence ID" value="KAK1385718.1"/>
    <property type="molecule type" value="Genomic_DNA"/>
</dbReference>
<dbReference type="AlphaFoldDB" id="A0AAD8IIB3"/>
<organism evidence="2 3">
    <name type="scientific">Heracleum sosnowskyi</name>
    <dbReference type="NCBI Taxonomy" id="360622"/>
    <lineage>
        <taxon>Eukaryota</taxon>
        <taxon>Viridiplantae</taxon>
        <taxon>Streptophyta</taxon>
        <taxon>Embryophyta</taxon>
        <taxon>Tracheophyta</taxon>
        <taxon>Spermatophyta</taxon>
        <taxon>Magnoliopsida</taxon>
        <taxon>eudicotyledons</taxon>
        <taxon>Gunneridae</taxon>
        <taxon>Pentapetalae</taxon>
        <taxon>asterids</taxon>
        <taxon>campanulids</taxon>
        <taxon>Apiales</taxon>
        <taxon>Apiaceae</taxon>
        <taxon>Apioideae</taxon>
        <taxon>apioid superclade</taxon>
        <taxon>Tordylieae</taxon>
        <taxon>Tordyliinae</taxon>
        <taxon>Heracleum</taxon>
    </lineage>
</organism>
<comment type="caution">
    <text evidence="2">The sequence shown here is derived from an EMBL/GenBank/DDBJ whole genome shotgun (WGS) entry which is preliminary data.</text>
</comment>
<evidence type="ECO:0000256" key="1">
    <source>
        <dbReference type="SAM" id="MobiDB-lite"/>
    </source>
</evidence>
<reference evidence="2" key="2">
    <citation type="submission" date="2023-05" db="EMBL/GenBank/DDBJ databases">
        <authorList>
            <person name="Schelkunov M.I."/>
        </authorList>
    </citation>
    <scope>NUCLEOTIDE SEQUENCE</scope>
    <source>
        <strain evidence="2">Hsosn_3</strain>
        <tissue evidence="2">Leaf</tissue>
    </source>
</reference>
<sequence length="121" mass="13847">MSDSESDDKNPPEVVAGDNNDNGPNNFQDQPFANGNRSGIRVVIRKSRGIIRRLYAGSLRITERRNNELYAMLEGLIRAYLDEFDFVELETNNVGAYMEWNNSSLGALPEHRYVIQQINQR</sequence>
<feature type="region of interest" description="Disordered" evidence="1">
    <location>
        <begin position="1"/>
        <end position="35"/>
    </location>
</feature>
<gene>
    <name evidence="2" type="ORF">POM88_023453</name>
</gene>
<dbReference type="Proteomes" id="UP001237642">
    <property type="component" value="Unassembled WGS sequence"/>
</dbReference>
<name>A0AAD8IIB3_9APIA</name>
<accession>A0AAD8IIB3</accession>
<reference evidence="2" key="1">
    <citation type="submission" date="2023-02" db="EMBL/GenBank/DDBJ databases">
        <title>Genome of toxic invasive species Heracleum sosnowskyi carries increased number of genes despite the absence of recent whole-genome duplications.</title>
        <authorList>
            <person name="Schelkunov M."/>
            <person name="Shtratnikova V."/>
            <person name="Makarenko M."/>
            <person name="Klepikova A."/>
            <person name="Omelchenko D."/>
            <person name="Novikova G."/>
            <person name="Obukhova E."/>
            <person name="Bogdanov V."/>
            <person name="Penin A."/>
            <person name="Logacheva M."/>
        </authorList>
    </citation>
    <scope>NUCLEOTIDE SEQUENCE</scope>
    <source>
        <strain evidence="2">Hsosn_3</strain>
        <tissue evidence="2">Leaf</tissue>
    </source>
</reference>
<evidence type="ECO:0000313" key="2">
    <source>
        <dbReference type="EMBL" id="KAK1385718.1"/>
    </source>
</evidence>
<proteinExistence type="predicted"/>
<feature type="compositionally biased region" description="Polar residues" evidence="1">
    <location>
        <begin position="19"/>
        <end position="35"/>
    </location>
</feature>
<evidence type="ECO:0000313" key="3">
    <source>
        <dbReference type="Proteomes" id="UP001237642"/>
    </source>
</evidence>
<evidence type="ECO:0008006" key="4">
    <source>
        <dbReference type="Google" id="ProtNLM"/>
    </source>
</evidence>